<proteinExistence type="predicted"/>
<evidence type="ECO:0000256" key="1">
    <source>
        <dbReference type="SAM" id="Phobius"/>
    </source>
</evidence>
<gene>
    <name evidence="2" type="ORF">SAMN02745194_02273</name>
</gene>
<name>A0A1M6I9B7_9PROT</name>
<feature type="transmembrane region" description="Helical" evidence="1">
    <location>
        <begin position="51"/>
        <end position="73"/>
    </location>
</feature>
<evidence type="ECO:0000313" key="3">
    <source>
        <dbReference type="Proteomes" id="UP000184387"/>
    </source>
</evidence>
<feature type="transmembrane region" description="Helical" evidence="1">
    <location>
        <begin position="24"/>
        <end position="44"/>
    </location>
</feature>
<reference evidence="2 3" key="1">
    <citation type="submission" date="2016-11" db="EMBL/GenBank/DDBJ databases">
        <authorList>
            <person name="Jaros S."/>
            <person name="Januszkiewicz K."/>
            <person name="Wedrychowicz H."/>
        </authorList>
    </citation>
    <scope>NUCLEOTIDE SEQUENCE [LARGE SCALE GENOMIC DNA]</scope>
    <source>
        <strain evidence="2 3">DSM 14916</strain>
    </source>
</reference>
<organism evidence="2 3">
    <name type="scientific">Muricoccus roseus</name>
    <dbReference type="NCBI Taxonomy" id="198092"/>
    <lineage>
        <taxon>Bacteria</taxon>
        <taxon>Pseudomonadati</taxon>
        <taxon>Pseudomonadota</taxon>
        <taxon>Alphaproteobacteria</taxon>
        <taxon>Acetobacterales</taxon>
        <taxon>Roseomonadaceae</taxon>
        <taxon>Muricoccus</taxon>
    </lineage>
</organism>
<protein>
    <submittedName>
        <fullName evidence="2">Uncharacterized protein</fullName>
    </submittedName>
</protein>
<dbReference type="RefSeq" id="WP_073134744.1">
    <property type="nucleotide sequence ID" value="NZ_FQZF01000011.1"/>
</dbReference>
<dbReference type="Proteomes" id="UP000184387">
    <property type="component" value="Unassembled WGS sequence"/>
</dbReference>
<keyword evidence="1" id="KW-0812">Transmembrane</keyword>
<dbReference type="STRING" id="198092.SAMN02745194_02273"/>
<sequence length="95" mass="9559">MSDSPELPPAEPHAPAGRMNPAQLLVGLAALSLAACGVGLIVLVDMPTEKAVMVAGFVGAAVGWAGNVVAYYFGSSAGSAAKDAQLSQTVRGMFR</sequence>
<keyword evidence="1" id="KW-1133">Transmembrane helix</keyword>
<evidence type="ECO:0000313" key="2">
    <source>
        <dbReference type="EMBL" id="SHJ31015.1"/>
    </source>
</evidence>
<keyword evidence="3" id="KW-1185">Reference proteome</keyword>
<dbReference type="AlphaFoldDB" id="A0A1M6I9B7"/>
<keyword evidence="1" id="KW-0472">Membrane</keyword>
<accession>A0A1M6I9B7</accession>
<dbReference type="EMBL" id="FQZF01000011">
    <property type="protein sequence ID" value="SHJ31015.1"/>
    <property type="molecule type" value="Genomic_DNA"/>
</dbReference>